<evidence type="ECO:0000313" key="9">
    <source>
        <dbReference type="Proteomes" id="UP000195787"/>
    </source>
</evidence>
<feature type="domain" description="Aminotransferase class I/classII large" evidence="7">
    <location>
        <begin position="25"/>
        <end position="343"/>
    </location>
</feature>
<keyword evidence="6" id="KW-0028">Amino-acid biosynthesis</keyword>
<feature type="modified residue" description="N6-(pyridoxal phosphate)lysine" evidence="6">
    <location>
        <position position="216"/>
    </location>
</feature>
<evidence type="ECO:0000256" key="1">
    <source>
        <dbReference type="ARBA" id="ARBA00001933"/>
    </source>
</evidence>
<reference evidence="8 9" key="1">
    <citation type="submission" date="2017-02" db="EMBL/GenBank/DDBJ databases">
        <authorList>
            <person name="Peterson S.W."/>
        </authorList>
    </citation>
    <scope>NUCLEOTIDE SEQUENCE [LARGE SCALE GENOMIC DNA]</scope>
    <source>
        <strain evidence="8 9">LMG 22410</strain>
    </source>
</reference>
<dbReference type="EC" id="2.6.1.9" evidence="6"/>
<comment type="subunit">
    <text evidence="2 6">Homodimer.</text>
</comment>
<evidence type="ECO:0000313" key="8">
    <source>
        <dbReference type="EMBL" id="SJM46258.1"/>
    </source>
</evidence>
<comment type="cofactor">
    <cofactor evidence="1 6">
        <name>pyridoxal 5'-phosphate</name>
        <dbReference type="ChEBI" id="CHEBI:597326"/>
    </cofactor>
</comment>
<proteinExistence type="inferred from homology"/>
<dbReference type="InterPro" id="IPR015422">
    <property type="entry name" value="PyrdxlP-dep_Trfase_small"/>
</dbReference>
<dbReference type="InterPro" id="IPR015421">
    <property type="entry name" value="PyrdxlP-dep_Trfase_major"/>
</dbReference>
<keyword evidence="6" id="KW-0368">Histidine biosynthesis</keyword>
<comment type="pathway">
    <text evidence="6">Amino-acid biosynthesis; L-histidine biosynthesis; L-histidine from 5-phospho-alpha-D-ribose 1-diphosphate: step 7/9.</text>
</comment>
<dbReference type="CDD" id="cd00609">
    <property type="entry name" value="AAT_like"/>
    <property type="match status" value="1"/>
</dbReference>
<evidence type="ECO:0000256" key="5">
    <source>
        <dbReference type="ARBA" id="ARBA00022898"/>
    </source>
</evidence>
<sequence length="352" mass="38129">MAVRIRESIDRLPAYRPGKPAPADAFKLSSNENPFPPLQAVIDEITAAAASMNLYPIPDARPLREALSRLYQVDHERIVITHGSVMGLQQLISAVAGPGDEVVYAWRSFEAYPLLTQLAGATSVQVPLLPDSAHDLDAMIDAITENTKVVIVCSPNNPTSNIITQQQFDDFVARVPDHVLVLLDEAYIEFVQEPTVDGIAAQAEHQNVVVLRTFSKAYGLAGLRVGYSMGDPRILNAAFNTVAPFAVDNIAQRAALAALESAGEVFARVESIADQAADIFEELTSRGVQLPKPHGNFIWIAASGVDPERVQEVLARHGIVARAFPEGVRISIGDPKSKQRVIDAAEEISRLS</sequence>
<keyword evidence="3 6" id="KW-0032">Aminotransferase</keyword>
<evidence type="ECO:0000256" key="3">
    <source>
        <dbReference type="ARBA" id="ARBA00022576"/>
    </source>
</evidence>
<evidence type="ECO:0000256" key="2">
    <source>
        <dbReference type="ARBA" id="ARBA00011738"/>
    </source>
</evidence>
<dbReference type="InterPro" id="IPR005861">
    <property type="entry name" value="HisP_aminotrans"/>
</dbReference>
<dbReference type="PANTHER" id="PTHR43643:SF3">
    <property type="entry name" value="HISTIDINOL-PHOSPHATE AMINOTRANSFERASE"/>
    <property type="match status" value="1"/>
</dbReference>
<dbReference type="HAMAP" id="MF_01023">
    <property type="entry name" value="HisC_aminotrans_2"/>
    <property type="match status" value="1"/>
</dbReference>
<dbReference type="GO" id="GO:0030170">
    <property type="term" value="F:pyridoxal phosphate binding"/>
    <property type="evidence" value="ECO:0007669"/>
    <property type="project" value="InterPro"/>
</dbReference>
<accession>A0A1R4ERG8</accession>
<comment type="catalytic activity">
    <reaction evidence="6">
        <text>L-histidinol phosphate + 2-oxoglutarate = 3-(imidazol-4-yl)-2-oxopropyl phosphate + L-glutamate</text>
        <dbReference type="Rhea" id="RHEA:23744"/>
        <dbReference type="ChEBI" id="CHEBI:16810"/>
        <dbReference type="ChEBI" id="CHEBI:29985"/>
        <dbReference type="ChEBI" id="CHEBI:57766"/>
        <dbReference type="ChEBI" id="CHEBI:57980"/>
        <dbReference type="EC" id="2.6.1.9"/>
    </reaction>
</comment>
<keyword evidence="5 6" id="KW-0663">Pyridoxal phosphate</keyword>
<dbReference type="PANTHER" id="PTHR43643">
    <property type="entry name" value="HISTIDINOL-PHOSPHATE AMINOTRANSFERASE 2"/>
    <property type="match status" value="1"/>
</dbReference>
<protein>
    <recommendedName>
        <fullName evidence="6">Histidinol-phosphate aminotransferase</fullName>
        <ecNumber evidence="6">2.6.1.9</ecNumber>
    </recommendedName>
    <alternativeName>
        <fullName evidence="6">Imidazole acetol-phosphate transaminase</fullName>
    </alternativeName>
</protein>
<keyword evidence="9" id="KW-1185">Reference proteome</keyword>
<evidence type="ECO:0000256" key="6">
    <source>
        <dbReference type="HAMAP-Rule" id="MF_01023"/>
    </source>
</evidence>
<dbReference type="OrthoDB" id="9809616at2"/>
<dbReference type="RefSeq" id="WP_086989982.1">
    <property type="nucleotide sequence ID" value="NZ_FUHU01000003.1"/>
</dbReference>
<gene>
    <name evidence="6" type="primary">hisC</name>
    <name evidence="8" type="ORF">CZ674_00385</name>
</gene>
<dbReference type="InterPro" id="IPR004839">
    <property type="entry name" value="Aminotransferase_I/II_large"/>
</dbReference>
<dbReference type="AlphaFoldDB" id="A0A1R4ERG8"/>
<dbReference type="PROSITE" id="PS00599">
    <property type="entry name" value="AA_TRANSFER_CLASS_2"/>
    <property type="match status" value="1"/>
</dbReference>
<dbReference type="InterPro" id="IPR001917">
    <property type="entry name" value="Aminotrans_II_pyridoxalP_BS"/>
</dbReference>
<evidence type="ECO:0000256" key="4">
    <source>
        <dbReference type="ARBA" id="ARBA00022679"/>
    </source>
</evidence>
<dbReference type="InterPro" id="IPR050106">
    <property type="entry name" value="HistidinolP_aminotransfase"/>
</dbReference>
<dbReference type="GeneID" id="303171668"/>
<name>A0A1R4ERG8_9MICO</name>
<dbReference type="Gene3D" id="3.40.640.10">
    <property type="entry name" value="Type I PLP-dependent aspartate aminotransferase-like (Major domain)"/>
    <property type="match status" value="1"/>
</dbReference>
<keyword evidence="4 6" id="KW-0808">Transferase</keyword>
<dbReference type="InterPro" id="IPR015424">
    <property type="entry name" value="PyrdxlP-dep_Trfase"/>
</dbReference>
<organism evidence="8 9">
    <name type="scientific">Agrococcus casei LMG 22410</name>
    <dbReference type="NCBI Taxonomy" id="1255656"/>
    <lineage>
        <taxon>Bacteria</taxon>
        <taxon>Bacillati</taxon>
        <taxon>Actinomycetota</taxon>
        <taxon>Actinomycetes</taxon>
        <taxon>Micrococcales</taxon>
        <taxon>Microbacteriaceae</taxon>
        <taxon>Agrococcus</taxon>
    </lineage>
</organism>
<dbReference type="Gene3D" id="3.90.1150.10">
    <property type="entry name" value="Aspartate Aminotransferase, domain 1"/>
    <property type="match status" value="1"/>
</dbReference>
<dbReference type="SUPFAM" id="SSF53383">
    <property type="entry name" value="PLP-dependent transferases"/>
    <property type="match status" value="1"/>
</dbReference>
<evidence type="ECO:0000259" key="7">
    <source>
        <dbReference type="Pfam" id="PF00155"/>
    </source>
</evidence>
<comment type="similarity">
    <text evidence="6">Belongs to the class-II pyridoxal-phosphate-dependent aminotransferase family. Histidinol-phosphate aminotransferase subfamily.</text>
</comment>
<dbReference type="GO" id="GO:0004400">
    <property type="term" value="F:histidinol-phosphate transaminase activity"/>
    <property type="evidence" value="ECO:0007669"/>
    <property type="project" value="UniProtKB-UniRule"/>
</dbReference>
<dbReference type="NCBIfam" id="NF002878">
    <property type="entry name" value="PRK03321.1"/>
    <property type="match status" value="1"/>
</dbReference>
<dbReference type="InterPro" id="IPR024892">
    <property type="entry name" value="ArAT"/>
</dbReference>
<dbReference type="Proteomes" id="UP000195787">
    <property type="component" value="Unassembled WGS sequence"/>
</dbReference>
<dbReference type="EMBL" id="FUHU01000003">
    <property type="protein sequence ID" value="SJM46258.1"/>
    <property type="molecule type" value="Genomic_DNA"/>
</dbReference>
<dbReference type="GO" id="GO:0000105">
    <property type="term" value="P:L-histidine biosynthetic process"/>
    <property type="evidence" value="ECO:0007669"/>
    <property type="project" value="UniProtKB-UniRule"/>
</dbReference>
<dbReference type="Pfam" id="PF00155">
    <property type="entry name" value="Aminotran_1_2"/>
    <property type="match status" value="1"/>
</dbReference>
<dbReference type="UniPathway" id="UPA00031">
    <property type="reaction ID" value="UER00012"/>
</dbReference>